<evidence type="ECO:0000256" key="2">
    <source>
        <dbReference type="ARBA" id="ARBA00022741"/>
    </source>
</evidence>
<dbReference type="GO" id="GO:0005524">
    <property type="term" value="F:ATP binding"/>
    <property type="evidence" value="ECO:0007669"/>
    <property type="project" value="UniProtKB-KW"/>
</dbReference>
<evidence type="ECO:0000259" key="10">
    <source>
        <dbReference type="PROSITE" id="PS51195"/>
    </source>
</evidence>
<dbReference type="SMART" id="SM00487">
    <property type="entry name" value="DEXDc"/>
    <property type="match status" value="1"/>
</dbReference>
<organism evidence="11 12">
    <name type="scientific">Hebeloma cylindrosporum</name>
    <dbReference type="NCBI Taxonomy" id="76867"/>
    <lineage>
        <taxon>Eukaryota</taxon>
        <taxon>Fungi</taxon>
        <taxon>Dikarya</taxon>
        <taxon>Basidiomycota</taxon>
        <taxon>Agaricomycotina</taxon>
        <taxon>Agaricomycetes</taxon>
        <taxon>Agaricomycetidae</taxon>
        <taxon>Agaricales</taxon>
        <taxon>Agaricineae</taxon>
        <taxon>Hymenogastraceae</taxon>
        <taxon>Hebeloma</taxon>
    </lineage>
</organism>
<dbReference type="STRING" id="686832.A0A0C2YDM5"/>
<keyword evidence="2" id="KW-0547">Nucleotide-binding</keyword>
<dbReference type="Pfam" id="PF00271">
    <property type="entry name" value="Helicase_C"/>
    <property type="match status" value="1"/>
</dbReference>
<evidence type="ECO:0000256" key="4">
    <source>
        <dbReference type="ARBA" id="ARBA00022806"/>
    </source>
</evidence>
<dbReference type="GO" id="GO:0003724">
    <property type="term" value="F:RNA helicase activity"/>
    <property type="evidence" value="ECO:0007669"/>
    <property type="project" value="UniProtKB-EC"/>
</dbReference>
<dbReference type="PROSITE" id="PS51195">
    <property type="entry name" value="Q_MOTIF"/>
    <property type="match status" value="1"/>
</dbReference>
<dbReference type="Proteomes" id="UP000053424">
    <property type="component" value="Unassembled WGS sequence"/>
</dbReference>
<keyword evidence="12" id="KW-1185">Reference proteome</keyword>
<dbReference type="InterPro" id="IPR014001">
    <property type="entry name" value="Helicase_ATP-bd"/>
</dbReference>
<dbReference type="InterPro" id="IPR011545">
    <property type="entry name" value="DEAD/DEAH_box_helicase_dom"/>
</dbReference>
<dbReference type="PROSITE" id="PS51194">
    <property type="entry name" value="HELICASE_CTER"/>
    <property type="match status" value="1"/>
</dbReference>
<feature type="short sequence motif" description="Q motif" evidence="7">
    <location>
        <begin position="27"/>
        <end position="57"/>
    </location>
</feature>
<evidence type="ECO:0000313" key="12">
    <source>
        <dbReference type="Proteomes" id="UP000053424"/>
    </source>
</evidence>
<accession>A0A0C2YDM5</accession>
<evidence type="ECO:0000256" key="5">
    <source>
        <dbReference type="ARBA" id="ARBA00022840"/>
    </source>
</evidence>
<dbReference type="PANTHER" id="PTHR47960">
    <property type="entry name" value="DEAD-BOX ATP-DEPENDENT RNA HELICASE 50"/>
    <property type="match status" value="1"/>
</dbReference>
<feature type="domain" description="DEAD-box RNA helicase Q" evidence="10">
    <location>
        <begin position="27"/>
        <end position="57"/>
    </location>
</feature>
<dbReference type="PROSITE" id="PS51192">
    <property type="entry name" value="HELICASE_ATP_BIND_1"/>
    <property type="match status" value="1"/>
</dbReference>
<dbReference type="OrthoDB" id="10256233at2759"/>
<dbReference type="InterPro" id="IPR027417">
    <property type="entry name" value="P-loop_NTPase"/>
</dbReference>
<keyword evidence="5" id="KW-0067">ATP-binding</keyword>
<dbReference type="EC" id="3.6.4.13" evidence="1"/>
<feature type="domain" description="Helicase C-terminal" evidence="9">
    <location>
        <begin position="275"/>
        <end position="452"/>
    </location>
</feature>
<proteinExistence type="predicted"/>
<evidence type="ECO:0000259" key="8">
    <source>
        <dbReference type="PROSITE" id="PS51192"/>
    </source>
</evidence>
<evidence type="ECO:0000256" key="3">
    <source>
        <dbReference type="ARBA" id="ARBA00022801"/>
    </source>
</evidence>
<sequence length="452" mass="49337">MSSTYEAYAEALARRKPAEEGLGERRLSFAALGFEPTFVTALQKAFPNVQEPTAVQEKLIPEILSGKDILLKDGTGTGKSFGLVLALLNTPRVVVHEGGKSRRVVTTLFIVPHRDLAYQLVEWIERLASAFGTSGGLSSIVQVVVRGSNKTLGTTIEEIKETPPHILIGTPQGLLEIYREDEDALQLWTLSTVVVDEVDYLVETAARKEAGKSFHKAYEKAVRKVQLHPGPTREILDVIYGKEEERKERAQLIMTSATLRVHLKDYLFEESGWLDADNLVKIVGGKTEAKEVTHSILIATGVREEKTEKISANVVETIATAFAVDVSGTALLVVPASAGVQRVVEDLRSLGVDAEGLDVRRGAAGENPRLLVATAATMRGLDLPQLSHVFVVGLVDGRSVNGRVVDSYVHIAGRVGRFGGRGRVVSVVEDEEEAKKMSRILRTIRVPNKHFP</sequence>
<name>A0A0C2YDM5_HEBCY</name>
<dbReference type="Pfam" id="PF00270">
    <property type="entry name" value="DEAD"/>
    <property type="match status" value="1"/>
</dbReference>
<dbReference type="InterPro" id="IPR014014">
    <property type="entry name" value="RNA_helicase_DEAD_Q_motif"/>
</dbReference>
<evidence type="ECO:0000256" key="7">
    <source>
        <dbReference type="PROSITE-ProRule" id="PRU00552"/>
    </source>
</evidence>
<dbReference type="SMART" id="SM00490">
    <property type="entry name" value="HELICc"/>
    <property type="match status" value="1"/>
</dbReference>
<dbReference type="GO" id="GO:0016787">
    <property type="term" value="F:hydrolase activity"/>
    <property type="evidence" value="ECO:0007669"/>
    <property type="project" value="UniProtKB-KW"/>
</dbReference>
<evidence type="ECO:0000259" key="9">
    <source>
        <dbReference type="PROSITE" id="PS51194"/>
    </source>
</evidence>
<dbReference type="AlphaFoldDB" id="A0A0C2YDM5"/>
<dbReference type="GO" id="GO:0003676">
    <property type="term" value="F:nucleic acid binding"/>
    <property type="evidence" value="ECO:0007669"/>
    <property type="project" value="InterPro"/>
</dbReference>
<dbReference type="SUPFAM" id="SSF52540">
    <property type="entry name" value="P-loop containing nucleoside triphosphate hydrolases"/>
    <property type="match status" value="2"/>
</dbReference>
<evidence type="ECO:0000256" key="1">
    <source>
        <dbReference type="ARBA" id="ARBA00012552"/>
    </source>
</evidence>
<dbReference type="HOGENOM" id="CLU_019374_0_0_1"/>
<comment type="catalytic activity">
    <reaction evidence="6">
        <text>ATP + H2O = ADP + phosphate + H(+)</text>
        <dbReference type="Rhea" id="RHEA:13065"/>
        <dbReference type="ChEBI" id="CHEBI:15377"/>
        <dbReference type="ChEBI" id="CHEBI:15378"/>
        <dbReference type="ChEBI" id="CHEBI:30616"/>
        <dbReference type="ChEBI" id="CHEBI:43474"/>
        <dbReference type="ChEBI" id="CHEBI:456216"/>
        <dbReference type="EC" id="3.6.4.13"/>
    </reaction>
</comment>
<protein>
    <recommendedName>
        <fullName evidence="1">RNA helicase</fullName>
        <ecNumber evidence="1">3.6.4.13</ecNumber>
    </recommendedName>
</protein>
<feature type="domain" description="Helicase ATP-binding" evidence="8">
    <location>
        <begin position="60"/>
        <end position="277"/>
    </location>
</feature>
<gene>
    <name evidence="11" type="ORF">M413DRAFT_22484</name>
</gene>
<reference evidence="12" key="2">
    <citation type="submission" date="2015-01" db="EMBL/GenBank/DDBJ databases">
        <title>Evolutionary Origins and Diversification of the Mycorrhizal Mutualists.</title>
        <authorList>
            <consortium name="DOE Joint Genome Institute"/>
            <consortium name="Mycorrhizal Genomics Consortium"/>
            <person name="Kohler A."/>
            <person name="Kuo A."/>
            <person name="Nagy L.G."/>
            <person name="Floudas D."/>
            <person name="Copeland A."/>
            <person name="Barry K.W."/>
            <person name="Cichocki N."/>
            <person name="Veneault-Fourrey C."/>
            <person name="LaButti K."/>
            <person name="Lindquist E.A."/>
            <person name="Lipzen A."/>
            <person name="Lundell T."/>
            <person name="Morin E."/>
            <person name="Murat C."/>
            <person name="Riley R."/>
            <person name="Ohm R."/>
            <person name="Sun H."/>
            <person name="Tunlid A."/>
            <person name="Henrissat B."/>
            <person name="Grigoriev I.V."/>
            <person name="Hibbett D.S."/>
            <person name="Martin F."/>
        </authorList>
    </citation>
    <scope>NUCLEOTIDE SEQUENCE [LARGE SCALE GENOMIC DNA]</scope>
    <source>
        <strain evidence="12">h7</strain>
    </source>
</reference>
<keyword evidence="3" id="KW-0378">Hydrolase</keyword>
<keyword evidence="4" id="KW-0347">Helicase</keyword>
<evidence type="ECO:0000313" key="11">
    <source>
        <dbReference type="EMBL" id="KIM47903.1"/>
    </source>
</evidence>
<evidence type="ECO:0000256" key="6">
    <source>
        <dbReference type="ARBA" id="ARBA00047984"/>
    </source>
</evidence>
<dbReference type="Gene3D" id="3.40.50.300">
    <property type="entry name" value="P-loop containing nucleotide triphosphate hydrolases"/>
    <property type="match status" value="2"/>
</dbReference>
<dbReference type="EMBL" id="KN831769">
    <property type="protein sequence ID" value="KIM47903.1"/>
    <property type="molecule type" value="Genomic_DNA"/>
</dbReference>
<reference evidence="11 12" key="1">
    <citation type="submission" date="2014-04" db="EMBL/GenBank/DDBJ databases">
        <authorList>
            <consortium name="DOE Joint Genome Institute"/>
            <person name="Kuo A."/>
            <person name="Gay G."/>
            <person name="Dore J."/>
            <person name="Kohler A."/>
            <person name="Nagy L.G."/>
            <person name="Floudas D."/>
            <person name="Copeland A."/>
            <person name="Barry K.W."/>
            <person name="Cichocki N."/>
            <person name="Veneault-Fourrey C."/>
            <person name="LaButti K."/>
            <person name="Lindquist E.A."/>
            <person name="Lipzen A."/>
            <person name="Lundell T."/>
            <person name="Morin E."/>
            <person name="Murat C."/>
            <person name="Sun H."/>
            <person name="Tunlid A."/>
            <person name="Henrissat B."/>
            <person name="Grigoriev I.V."/>
            <person name="Hibbett D.S."/>
            <person name="Martin F."/>
            <person name="Nordberg H.P."/>
            <person name="Cantor M.N."/>
            <person name="Hua S.X."/>
        </authorList>
    </citation>
    <scope>NUCLEOTIDE SEQUENCE [LARGE SCALE GENOMIC DNA]</scope>
    <source>
        <strain evidence="12">h7</strain>
    </source>
</reference>
<dbReference type="InterPro" id="IPR001650">
    <property type="entry name" value="Helicase_C-like"/>
</dbReference>